<name>A0A927GVT6_9GAMM</name>
<organism evidence="1 2">
    <name type="scientific">Spongiibacter pelagi</name>
    <dbReference type="NCBI Taxonomy" id="2760804"/>
    <lineage>
        <taxon>Bacteria</taxon>
        <taxon>Pseudomonadati</taxon>
        <taxon>Pseudomonadota</taxon>
        <taxon>Gammaproteobacteria</taxon>
        <taxon>Cellvibrionales</taxon>
        <taxon>Spongiibacteraceae</taxon>
        <taxon>Spongiibacter</taxon>
    </lineage>
</organism>
<comment type="caution">
    <text evidence="1">The sequence shown here is derived from an EMBL/GenBank/DDBJ whole genome shotgun (WGS) entry which is preliminary data.</text>
</comment>
<dbReference type="InterPro" id="IPR032811">
    <property type="entry name" value="Put_conjugal_transfer"/>
</dbReference>
<evidence type="ECO:0000313" key="2">
    <source>
        <dbReference type="Proteomes" id="UP000610558"/>
    </source>
</evidence>
<sequence length="335" mass="37194">MKHPFIILVTCIRLSTQVPVAIAQQAQLVAAAFSPSLLPDKQSDSPPLLGITGRVRITDNDRFLSEVLDLAEQARGLGDRSESGVLLLDFETDSLIAEMKELDGQFATGRANFAVLFDAPLLPEGWHLCACGQGRFAGTFVYDPEDEQRLQLATMTAGLMPADLESTIETAGVAVIDLALMKRFNVNWLKGFNFGASFKYQYIIVHERKLRLVEHEDDDLFDPSRDSNEHHFGNIDIGLTKKWASWDITAVLRNLIPGEFDGPLTDSGWQSRPHLELHAQRPLSIGSLSISGDITERTGFSHVPKERRTGIKLVSPIHPKINSILGYKNYDNSIM</sequence>
<dbReference type="EMBL" id="JACXLD010000004">
    <property type="protein sequence ID" value="MBD2859006.1"/>
    <property type="molecule type" value="Genomic_DNA"/>
</dbReference>
<dbReference type="Pfam" id="PF13729">
    <property type="entry name" value="TraF_2"/>
    <property type="match status" value="1"/>
</dbReference>
<accession>A0A927GVT6</accession>
<dbReference type="Proteomes" id="UP000610558">
    <property type="component" value="Unassembled WGS sequence"/>
</dbReference>
<protein>
    <submittedName>
        <fullName evidence="1">Conjugal transfer protein TraF</fullName>
    </submittedName>
</protein>
<proteinExistence type="predicted"/>
<reference evidence="1" key="1">
    <citation type="submission" date="2020-09" db="EMBL/GenBank/DDBJ databases">
        <authorList>
            <person name="Yoon J.-W."/>
        </authorList>
    </citation>
    <scope>NUCLEOTIDE SEQUENCE</scope>
    <source>
        <strain evidence="1">KMU-158</strain>
    </source>
</reference>
<dbReference type="AlphaFoldDB" id="A0A927GVT6"/>
<gene>
    <name evidence="1" type="primary">traF</name>
    <name evidence="1" type="ORF">IB286_08280</name>
</gene>
<keyword evidence="2" id="KW-1185">Reference proteome</keyword>
<evidence type="ECO:0000313" key="1">
    <source>
        <dbReference type="EMBL" id="MBD2859006.1"/>
    </source>
</evidence>
<dbReference type="RefSeq" id="WP_027873952.1">
    <property type="nucleotide sequence ID" value="NZ_JACXLD010000004.1"/>
</dbReference>